<keyword evidence="2" id="KW-1185">Reference proteome</keyword>
<dbReference type="EMBL" id="JBFXLT010000195">
    <property type="protein sequence ID" value="KAL2802268.1"/>
    <property type="molecule type" value="Genomic_DNA"/>
</dbReference>
<proteinExistence type="predicted"/>
<name>A0ABR4GT65_9EURO</name>
<evidence type="ECO:0000313" key="2">
    <source>
        <dbReference type="Proteomes" id="UP001610334"/>
    </source>
</evidence>
<protein>
    <recommendedName>
        <fullName evidence="3">Secreted protein</fullName>
    </recommendedName>
</protein>
<reference evidence="1 2" key="1">
    <citation type="submission" date="2024-07" db="EMBL/GenBank/DDBJ databases">
        <title>Section-level genome sequencing and comparative genomics of Aspergillus sections Usti and Cavernicolus.</title>
        <authorList>
            <consortium name="Lawrence Berkeley National Laboratory"/>
            <person name="Nybo J.L."/>
            <person name="Vesth T.C."/>
            <person name="Theobald S."/>
            <person name="Frisvad J.C."/>
            <person name="Larsen T.O."/>
            <person name="Kjaerboelling I."/>
            <person name="Rothschild-Mancinelli K."/>
            <person name="Lyhne E.K."/>
            <person name="Kogle M.E."/>
            <person name="Barry K."/>
            <person name="Clum A."/>
            <person name="Na H."/>
            <person name="Ledsgaard L."/>
            <person name="Lin J."/>
            <person name="Lipzen A."/>
            <person name="Kuo A."/>
            <person name="Riley R."/>
            <person name="Mondo S."/>
            <person name="Labutti K."/>
            <person name="Haridas S."/>
            <person name="Pangalinan J."/>
            <person name="Salamov A.A."/>
            <person name="Simmons B.A."/>
            <person name="Magnuson J.K."/>
            <person name="Chen J."/>
            <person name="Drula E."/>
            <person name="Henrissat B."/>
            <person name="Wiebenga A."/>
            <person name="Lubbers R.J."/>
            <person name="Gomes A.C."/>
            <person name="Makela M.R."/>
            <person name="Stajich J."/>
            <person name="Grigoriev I.V."/>
            <person name="Mortensen U.H."/>
            <person name="De Vries R.P."/>
            <person name="Baker S.E."/>
            <person name="Andersen M.R."/>
        </authorList>
    </citation>
    <scope>NUCLEOTIDE SEQUENCE [LARGE SCALE GENOMIC DNA]</scope>
    <source>
        <strain evidence="1 2">CBS 588.65</strain>
    </source>
</reference>
<sequence length="78" mass="8948">MSLSSRSRPALLVLLMRIDLVKPRSRLRAPRRISKTASDLISSRRLSWRYKQQSKSRGRTFLGSPVATQDIESKMKCS</sequence>
<accession>A0ABR4GT65</accession>
<comment type="caution">
    <text evidence="1">The sequence shown here is derived from an EMBL/GenBank/DDBJ whole genome shotgun (WGS) entry which is preliminary data.</text>
</comment>
<organism evidence="1 2">
    <name type="scientific">Aspergillus granulosus</name>
    <dbReference type="NCBI Taxonomy" id="176169"/>
    <lineage>
        <taxon>Eukaryota</taxon>
        <taxon>Fungi</taxon>
        <taxon>Dikarya</taxon>
        <taxon>Ascomycota</taxon>
        <taxon>Pezizomycotina</taxon>
        <taxon>Eurotiomycetes</taxon>
        <taxon>Eurotiomycetidae</taxon>
        <taxon>Eurotiales</taxon>
        <taxon>Aspergillaceae</taxon>
        <taxon>Aspergillus</taxon>
        <taxon>Aspergillus subgen. Nidulantes</taxon>
    </lineage>
</organism>
<evidence type="ECO:0008006" key="3">
    <source>
        <dbReference type="Google" id="ProtNLM"/>
    </source>
</evidence>
<evidence type="ECO:0000313" key="1">
    <source>
        <dbReference type="EMBL" id="KAL2802268.1"/>
    </source>
</evidence>
<dbReference type="Proteomes" id="UP001610334">
    <property type="component" value="Unassembled WGS sequence"/>
</dbReference>
<gene>
    <name evidence="1" type="ORF">BJX63DRAFT_415470</name>
</gene>